<dbReference type="InterPro" id="IPR056723">
    <property type="entry name" value="DUF7821"/>
</dbReference>
<gene>
    <name evidence="3" type="ORF">AB406_1179</name>
</gene>
<name>A0A1S7DSP0_RIEAN</name>
<dbReference type="InterPro" id="IPR046582">
    <property type="entry name" value="DUF6630"/>
</dbReference>
<feature type="domain" description="DUF7821" evidence="2">
    <location>
        <begin position="31"/>
        <end position="213"/>
    </location>
</feature>
<evidence type="ECO:0000313" key="4">
    <source>
        <dbReference type="Proteomes" id="UP000189883"/>
    </source>
</evidence>
<dbReference type="Pfam" id="PF25134">
    <property type="entry name" value="DUF7821"/>
    <property type="match status" value="1"/>
</dbReference>
<evidence type="ECO:0000313" key="3">
    <source>
        <dbReference type="EMBL" id="AQY22127.1"/>
    </source>
</evidence>
<evidence type="ECO:0000259" key="1">
    <source>
        <dbReference type="Pfam" id="PF20335"/>
    </source>
</evidence>
<dbReference type="RefSeq" id="WP_079207362.1">
    <property type="nucleotide sequence ID" value="NZ_JAMXDA010000007.1"/>
</dbReference>
<organism evidence="3 4">
    <name type="scientific">Riemerella anatipestifer</name>
    <name type="common">Moraxella anatipestifer</name>
    <dbReference type="NCBI Taxonomy" id="34085"/>
    <lineage>
        <taxon>Bacteria</taxon>
        <taxon>Pseudomonadati</taxon>
        <taxon>Bacteroidota</taxon>
        <taxon>Flavobacteriia</taxon>
        <taxon>Flavobacteriales</taxon>
        <taxon>Weeksellaceae</taxon>
        <taxon>Riemerella</taxon>
    </lineage>
</organism>
<dbReference type="Proteomes" id="UP000189883">
    <property type="component" value="Chromosome"/>
</dbReference>
<protein>
    <submittedName>
        <fullName evidence="3">Uncharacterized protein</fullName>
    </submittedName>
</protein>
<dbReference type="AlphaFoldDB" id="A0A1S7DSP0"/>
<reference evidence="3 4" key="1">
    <citation type="submission" date="2015-06" db="EMBL/GenBank/DDBJ databases">
        <title>R. anatipestifer strain HXb2 is the most virulent strain so far, and the genome sequence would help us uncover the pathogenesis.</title>
        <authorList>
            <person name="Hu Q."/>
            <person name="Qi J."/>
            <person name="Bo H."/>
            <person name="Liu G."/>
            <person name="Tao M."/>
            <person name="Ding Y."/>
            <person name="Xue Y."/>
        </authorList>
    </citation>
    <scope>NUCLEOTIDE SEQUENCE [LARGE SCALE GENOMIC DNA]</scope>
    <source>
        <strain evidence="3 4">HXb2</strain>
    </source>
</reference>
<proteinExistence type="predicted"/>
<dbReference type="Pfam" id="PF20335">
    <property type="entry name" value="DUF6630"/>
    <property type="match status" value="1"/>
</dbReference>
<dbReference type="EMBL" id="CP011859">
    <property type="protein sequence ID" value="AQY22127.1"/>
    <property type="molecule type" value="Genomic_DNA"/>
</dbReference>
<evidence type="ECO:0000259" key="2">
    <source>
        <dbReference type="Pfam" id="PF25134"/>
    </source>
</evidence>
<feature type="domain" description="DUF6630" evidence="1">
    <location>
        <begin position="258"/>
        <end position="381"/>
    </location>
</feature>
<accession>A0A1S7DSP0</accession>
<sequence>MILENLKNLFKIFKKSRINPKSNNMTLENFKALPDIVRFMEEPDRHWQQSIKPNTPQFKSDIVLEYTYYPSSFESDNPEEDKASLKKIKAKNIFEPYEKTFLEPFNIGFLSDEDKKNDGEYNLILMYFGVPSFGEFKKYFKTLGLMFYLIPSYYEDGTMNVAVFYNLNPCLPPFETVVEAKVLDVNTQNEYEKYYLKAFTEAVEIVCNEFEIVTEKNQGKFVKSVEEAPEKLLEEFIEIVGVKGFRSEEEIQVFKQNWHLIQENPEKYKEILVDEGYFDEDSEVDIPYFTQHLLSELLLTFNSDWKVDYDDLSQFISEEIQQEFTIKDKEMWQIAEKIEKESDFTMLNIDTQMDSYSLFICEKSEKERILEIARKLDFPIEAHF</sequence>